<dbReference type="Gene3D" id="3.90.1580.10">
    <property type="entry name" value="paralog of FGE (formylglycine-generating enzyme)"/>
    <property type="match status" value="1"/>
</dbReference>
<dbReference type="Pfam" id="PF03781">
    <property type="entry name" value="FGE-sulfatase"/>
    <property type="match status" value="1"/>
</dbReference>
<evidence type="ECO:0000313" key="2">
    <source>
        <dbReference type="EMBL" id="MFC5451591.1"/>
    </source>
</evidence>
<dbReference type="PANTHER" id="PTHR23150">
    <property type="entry name" value="SULFATASE MODIFYING FACTOR 1, 2"/>
    <property type="match status" value="1"/>
</dbReference>
<proteinExistence type="predicted"/>
<accession>A0ABW0KGA7</accession>
<comment type="caution">
    <text evidence="2">The sequence shown here is derived from an EMBL/GenBank/DDBJ whole genome shotgun (WGS) entry which is preliminary data.</text>
</comment>
<gene>
    <name evidence="2" type="ORF">ACFPOG_25650</name>
</gene>
<evidence type="ECO:0000259" key="1">
    <source>
        <dbReference type="Pfam" id="PF03781"/>
    </source>
</evidence>
<name>A0ABW0KGA7_9BACL</name>
<dbReference type="EMBL" id="JBHSMJ010000039">
    <property type="protein sequence ID" value="MFC5451591.1"/>
    <property type="molecule type" value="Genomic_DNA"/>
</dbReference>
<protein>
    <submittedName>
        <fullName evidence="2">Formylglycine-generating enzyme family protein</fullName>
    </submittedName>
</protein>
<feature type="domain" description="Sulfatase-modifying factor enzyme-like" evidence="1">
    <location>
        <begin position="38"/>
        <end position="98"/>
    </location>
</feature>
<organism evidence="2 3">
    <name type="scientific">Paenibacillus aestuarii</name>
    <dbReference type="NCBI Taxonomy" id="516965"/>
    <lineage>
        <taxon>Bacteria</taxon>
        <taxon>Bacillati</taxon>
        <taxon>Bacillota</taxon>
        <taxon>Bacilli</taxon>
        <taxon>Bacillales</taxon>
        <taxon>Paenibacillaceae</taxon>
        <taxon>Paenibacillus</taxon>
    </lineage>
</organism>
<reference evidence="3" key="1">
    <citation type="journal article" date="2019" name="Int. J. Syst. Evol. Microbiol.">
        <title>The Global Catalogue of Microorganisms (GCM) 10K type strain sequencing project: providing services to taxonomists for standard genome sequencing and annotation.</title>
        <authorList>
            <consortium name="The Broad Institute Genomics Platform"/>
            <consortium name="The Broad Institute Genome Sequencing Center for Infectious Disease"/>
            <person name="Wu L."/>
            <person name="Ma J."/>
        </authorList>
    </citation>
    <scope>NUCLEOTIDE SEQUENCE [LARGE SCALE GENOMIC DNA]</scope>
    <source>
        <strain evidence="3">KACC 11904</strain>
    </source>
</reference>
<dbReference type="SUPFAM" id="SSF56436">
    <property type="entry name" value="C-type lectin-like"/>
    <property type="match status" value="1"/>
</dbReference>
<keyword evidence="3" id="KW-1185">Reference proteome</keyword>
<dbReference type="InterPro" id="IPR051043">
    <property type="entry name" value="Sulfatase_Mod_Factor_Kinase"/>
</dbReference>
<dbReference type="Proteomes" id="UP001596044">
    <property type="component" value="Unassembled WGS sequence"/>
</dbReference>
<dbReference type="PANTHER" id="PTHR23150:SF19">
    <property type="entry name" value="FORMYLGLYCINE-GENERATING ENZYME"/>
    <property type="match status" value="1"/>
</dbReference>
<dbReference type="InterPro" id="IPR005532">
    <property type="entry name" value="SUMF_dom"/>
</dbReference>
<evidence type="ECO:0000313" key="3">
    <source>
        <dbReference type="Proteomes" id="UP001596044"/>
    </source>
</evidence>
<dbReference type="RefSeq" id="WP_270881148.1">
    <property type="nucleotide sequence ID" value="NZ_JAQFVF010000045.1"/>
</dbReference>
<sequence>MSEFELKPSCCNVKRDQLAPAEGIQVTGLKATRGNGKEGMVYLPGGSFWMGTDDAEGFPSDGEGPVSEVELSPFYIDETTVTNAQFADFVQDTGFVTEALLLGS</sequence>
<dbReference type="InterPro" id="IPR042095">
    <property type="entry name" value="SUMF_sf"/>
</dbReference>
<dbReference type="InterPro" id="IPR016187">
    <property type="entry name" value="CTDL_fold"/>
</dbReference>